<protein>
    <submittedName>
        <fullName evidence="6">Putative membrane protein</fullName>
    </submittedName>
</protein>
<keyword evidence="7" id="KW-1185">Reference proteome</keyword>
<dbReference type="KEGG" id="mcd:MCRO_0020"/>
<dbReference type="EMBL" id="CP001991">
    <property type="protein sequence ID" value="ADE20012.1"/>
    <property type="molecule type" value="Genomic_DNA"/>
</dbReference>
<reference evidence="7" key="1">
    <citation type="submission" date="2010-03" db="EMBL/GenBank/DDBJ databases">
        <title>The complete genome of Mycoplasma crocodyli MP145.</title>
        <authorList>
            <person name="Glass J.I."/>
            <person name="Durkin A.S."/>
            <person name="Hostetler J."/>
            <person name="Jackson J."/>
            <person name="Johnson J."/>
            <person name="May M.A."/>
            <person name="Paralanov V."/>
            <person name="Radune D."/>
            <person name="Szczypinski B."/>
            <person name="Brown D.R."/>
        </authorList>
    </citation>
    <scope>NUCLEOTIDE SEQUENCE [LARGE SCALE GENOMIC DNA]</scope>
    <source>
        <strain evidence="7">ATCC 51981 / MP145</strain>
    </source>
</reference>
<dbReference type="Pfam" id="PF03595">
    <property type="entry name" value="SLAC1"/>
    <property type="match status" value="1"/>
</dbReference>
<feature type="transmembrane region" description="Helical" evidence="5">
    <location>
        <begin position="332"/>
        <end position="353"/>
    </location>
</feature>
<feature type="transmembrane region" description="Helical" evidence="5">
    <location>
        <begin position="95"/>
        <end position="119"/>
    </location>
</feature>
<organism evidence="6 7">
    <name type="scientific">Mycoplasma crocodyli (strain ATCC 51981 / MP145)</name>
    <dbReference type="NCBI Taxonomy" id="512564"/>
    <lineage>
        <taxon>Bacteria</taxon>
        <taxon>Bacillati</taxon>
        <taxon>Mycoplasmatota</taxon>
        <taxon>Mollicutes</taxon>
        <taxon>Mycoplasmataceae</taxon>
        <taxon>Mycoplasma</taxon>
    </lineage>
</organism>
<proteinExistence type="predicted"/>
<dbReference type="Proteomes" id="UP000001845">
    <property type="component" value="Chromosome"/>
</dbReference>
<dbReference type="Gene3D" id="1.50.10.150">
    <property type="entry name" value="Voltage-dependent anion channel"/>
    <property type="match status" value="1"/>
</dbReference>
<dbReference type="InterPro" id="IPR004695">
    <property type="entry name" value="SLAC1/Mae1/Ssu1/TehA"/>
</dbReference>
<feature type="transmembrane region" description="Helical" evidence="5">
    <location>
        <begin position="45"/>
        <end position="69"/>
    </location>
</feature>
<feature type="transmembrane region" description="Helical" evidence="5">
    <location>
        <begin position="15"/>
        <end position="33"/>
    </location>
</feature>
<dbReference type="GO" id="GO:0055085">
    <property type="term" value="P:transmembrane transport"/>
    <property type="evidence" value="ECO:0007669"/>
    <property type="project" value="InterPro"/>
</dbReference>
<dbReference type="eggNOG" id="COG1275">
    <property type="taxonomic scope" value="Bacteria"/>
</dbReference>
<evidence type="ECO:0000256" key="1">
    <source>
        <dbReference type="ARBA" id="ARBA00004141"/>
    </source>
</evidence>
<feature type="transmembrane region" description="Helical" evidence="5">
    <location>
        <begin position="229"/>
        <end position="251"/>
    </location>
</feature>
<evidence type="ECO:0000256" key="4">
    <source>
        <dbReference type="ARBA" id="ARBA00023136"/>
    </source>
</evidence>
<reference key="2">
    <citation type="submission" date="2010-03" db="EMBL/GenBank/DDBJ databases">
        <authorList>
            <person name="Ma Z."/>
            <person name="Wang X."/>
            <person name="Liu H."/>
        </authorList>
    </citation>
    <scope>NUCLEOTIDE SEQUENCE</scope>
    <source>
        <strain>MP145</strain>
    </source>
</reference>
<dbReference type="GO" id="GO:0016020">
    <property type="term" value="C:membrane"/>
    <property type="evidence" value="ECO:0007669"/>
    <property type="project" value="UniProtKB-SubCell"/>
</dbReference>
<keyword evidence="4 5" id="KW-0472">Membrane</keyword>
<dbReference type="OrthoDB" id="396066at2"/>
<reference evidence="6 7" key="3">
    <citation type="journal article" date="2011" name="J. Bacteriol.">
        <title>Genome sequences of Mycoplasma alligatoris A21JP2T and Mycoplasma crocodyli MP145T.</title>
        <authorList>
            <person name="Brown D.R."/>
            <person name="Farmerie W.G."/>
            <person name="May M."/>
            <person name="Benders G.A."/>
            <person name="Durkin A.S."/>
            <person name="Hlavinka K."/>
            <person name="Hostetler J."/>
            <person name="Jackson J."/>
            <person name="Johnson J."/>
            <person name="Miller R.H."/>
            <person name="Paralanov V."/>
            <person name="Radune D."/>
            <person name="Szczypinski B."/>
            <person name="Glass J.I."/>
        </authorList>
    </citation>
    <scope>NUCLEOTIDE SEQUENCE [LARGE SCALE GENOMIC DNA]</scope>
    <source>
        <strain evidence="7">ATCC 51981 / MP145</strain>
    </source>
</reference>
<name>D5E4L1_MYCCM</name>
<keyword evidence="3 5" id="KW-1133">Transmembrane helix</keyword>
<evidence type="ECO:0000256" key="3">
    <source>
        <dbReference type="ARBA" id="ARBA00022989"/>
    </source>
</evidence>
<dbReference type="RefSeq" id="WP_013054788.1">
    <property type="nucleotide sequence ID" value="NC_014014.1"/>
</dbReference>
<dbReference type="AlphaFoldDB" id="D5E4L1"/>
<dbReference type="HOGENOM" id="CLU_721240_0_0_14"/>
<evidence type="ECO:0000313" key="6">
    <source>
        <dbReference type="EMBL" id="ADE20012.1"/>
    </source>
</evidence>
<feature type="transmembrane region" description="Helical" evidence="5">
    <location>
        <begin position="263"/>
        <end position="287"/>
    </location>
</feature>
<feature type="transmembrane region" description="Helical" evidence="5">
    <location>
        <begin position="131"/>
        <end position="155"/>
    </location>
</feature>
<gene>
    <name evidence="6" type="ordered locus">MCRO_0020</name>
</gene>
<accession>D5E4L1</accession>
<keyword evidence="2 5" id="KW-0812">Transmembrane</keyword>
<feature type="transmembrane region" description="Helical" evidence="5">
    <location>
        <begin position="167"/>
        <end position="187"/>
    </location>
</feature>
<dbReference type="STRING" id="512564.MCRO_0020"/>
<evidence type="ECO:0000313" key="7">
    <source>
        <dbReference type="Proteomes" id="UP000001845"/>
    </source>
</evidence>
<dbReference type="InterPro" id="IPR038665">
    <property type="entry name" value="Voltage-dep_anion_channel_sf"/>
</dbReference>
<feature type="transmembrane region" description="Helical" evidence="5">
    <location>
        <begin position="199"/>
        <end position="223"/>
    </location>
</feature>
<evidence type="ECO:0000256" key="5">
    <source>
        <dbReference type="SAM" id="Phobius"/>
    </source>
</evidence>
<comment type="subcellular location">
    <subcellularLocation>
        <location evidence="1">Membrane</location>
        <topology evidence="1">Multi-pass membrane protein</topology>
    </subcellularLocation>
</comment>
<evidence type="ECO:0000256" key="2">
    <source>
        <dbReference type="ARBA" id="ARBA00022692"/>
    </source>
</evidence>
<sequence>MKKIAEKFRDLPSGTSGLGLGAITLCSLWFYLMRHIYDDTKIADYFYLGVTVYTIGFIFGIYCFISILVKFSLNFDLLLSEWKGSSTSGFLPTKWMLLIQIVSYISAASIGAFDINFTYDINKRIVNTGTIIASIISTLALILQIIMLLGFLKFVMGRHNFKSDVAYSSWFVPTVGIAIICNAYPNLGNLIPIDVYRVIWFIAFGLYMVFLPIILYNIIFFRYSEKPQISAIGVFISPGCLLSSGFFCVFSDLHTFFAYNSPLFCYLLLTVLISISTLGMFIFFTSLIKIIKLKFNPSWTALTFPSAVSATSFLKLSLNLKLFALENLEQNSLIFTLIKAIHIFYLAVGILFISTSTIVISYVMIRYLIIHYKVLFLGKIMQY</sequence>